<sequence length="314" mass="34558">MQYFAALADTLHFGRAAENAGVTQPALSSQIAEMEQQLGVRLFERGSGRVILTDDAQRIKPRIERILAEVRELEQSARRREAVLEGRFRLGLIPTVAPYLLPILLPALKTRFPDLRLEVREAVTQTLVDELNSGSLDGIVIAEPMALASLVQADLFEDTFLLAVPQGEAARLSPPIMEEEMALERLMLLEEGHCLRSQALDICRRMKTTVSTDFGATSLATLLQLVSNGLGVTLIPEIARPAAEAMAGIAVLPFAPPRPYRMLNLAWRKSSGRQGDFDALAELLRSLRPVGASTDDLHGKNDPHDRQNQKAQPE</sequence>
<feature type="domain" description="HTH lysR-type" evidence="7">
    <location>
        <begin position="1"/>
        <end position="53"/>
    </location>
</feature>
<feature type="region of interest" description="Disordered" evidence="6">
    <location>
        <begin position="291"/>
        <end position="314"/>
    </location>
</feature>
<dbReference type="AlphaFoldDB" id="A0A084UCZ0"/>
<dbReference type="InterPro" id="IPR036390">
    <property type="entry name" value="WH_DNA-bd_sf"/>
</dbReference>
<evidence type="ECO:0000259" key="7">
    <source>
        <dbReference type="PROSITE" id="PS50931"/>
    </source>
</evidence>
<dbReference type="EMBL" id="JMQM01000001">
    <property type="protein sequence ID" value="KFB10826.1"/>
    <property type="molecule type" value="Genomic_DNA"/>
</dbReference>
<dbReference type="Pfam" id="PF03466">
    <property type="entry name" value="LysR_substrate"/>
    <property type="match status" value="1"/>
</dbReference>
<evidence type="ECO:0000256" key="1">
    <source>
        <dbReference type="ARBA" id="ARBA00009437"/>
    </source>
</evidence>
<dbReference type="CDD" id="cd08411">
    <property type="entry name" value="PBP2_OxyR"/>
    <property type="match status" value="1"/>
</dbReference>
<dbReference type="eggNOG" id="COG0583">
    <property type="taxonomic scope" value="Bacteria"/>
</dbReference>
<reference evidence="8 9" key="1">
    <citation type="submission" date="2014-05" db="EMBL/GenBank/DDBJ databases">
        <title>Draft Genome Sequence of Nitratireductor basaltis Strain UMTGB225, A Marine Bacterium Isolated from Green Barrel Tunicate.</title>
        <authorList>
            <person name="Gan H.Y."/>
        </authorList>
    </citation>
    <scope>NUCLEOTIDE SEQUENCE [LARGE SCALE GENOMIC DNA]</scope>
    <source>
        <strain evidence="8 9">UMTGB225</strain>
    </source>
</reference>
<dbReference type="STRING" id="472175.EL18_01866"/>
<dbReference type="Gene3D" id="1.10.10.10">
    <property type="entry name" value="Winged helix-like DNA-binding domain superfamily/Winged helix DNA-binding domain"/>
    <property type="match status" value="1"/>
</dbReference>
<name>A0A084UCZ0_9HYPH</name>
<dbReference type="GO" id="GO:0032993">
    <property type="term" value="C:protein-DNA complex"/>
    <property type="evidence" value="ECO:0007669"/>
    <property type="project" value="TreeGrafter"/>
</dbReference>
<gene>
    <name evidence="8" type="ORF">EL18_01866</name>
</gene>
<evidence type="ECO:0000313" key="8">
    <source>
        <dbReference type="EMBL" id="KFB10826.1"/>
    </source>
</evidence>
<comment type="similarity">
    <text evidence="1">Belongs to the LysR transcriptional regulatory family.</text>
</comment>
<keyword evidence="9" id="KW-1185">Reference proteome</keyword>
<dbReference type="Proteomes" id="UP000053675">
    <property type="component" value="Unassembled WGS sequence"/>
</dbReference>
<dbReference type="Gene3D" id="3.40.190.10">
    <property type="entry name" value="Periplasmic binding protein-like II"/>
    <property type="match status" value="2"/>
</dbReference>
<evidence type="ECO:0000256" key="5">
    <source>
        <dbReference type="ARBA" id="ARBA00023163"/>
    </source>
</evidence>
<organism evidence="8 9">
    <name type="scientific">Nitratireductor basaltis</name>
    <dbReference type="NCBI Taxonomy" id="472175"/>
    <lineage>
        <taxon>Bacteria</taxon>
        <taxon>Pseudomonadati</taxon>
        <taxon>Pseudomonadota</taxon>
        <taxon>Alphaproteobacteria</taxon>
        <taxon>Hyphomicrobiales</taxon>
        <taxon>Phyllobacteriaceae</taxon>
        <taxon>Nitratireductor</taxon>
    </lineage>
</organism>
<dbReference type="InterPro" id="IPR036388">
    <property type="entry name" value="WH-like_DNA-bd_sf"/>
</dbReference>
<feature type="compositionally biased region" description="Basic and acidic residues" evidence="6">
    <location>
        <begin position="295"/>
        <end position="314"/>
    </location>
</feature>
<dbReference type="PATRIC" id="fig|472175.3.peg.1874"/>
<evidence type="ECO:0000256" key="4">
    <source>
        <dbReference type="ARBA" id="ARBA00023159"/>
    </source>
</evidence>
<dbReference type="SUPFAM" id="SSF46785">
    <property type="entry name" value="Winged helix' DNA-binding domain"/>
    <property type="match status" value="1"/>
</dbReference>
<dbReference type="FunFam" id="1.10.10.10:FF:000001">
    <property type="entry name" value="LysR family transcriptional regulator"/>
    <property type="match status" value="1"/>
</dbReference>
<dbReference type="Pfam" id="PF00126">
    <property type="entry name" value="HTH_1"/>
    <property type="match status" value="1"/>
</dbReference>
<keyword evidence="5" id="KW-0804">Transcription</keyword>
<keyword evidence="2" id="KW-0805">Transcription regulation</keyword>
<dbReference type="PANTHER" id="PTHR30346:SF26">
    <property type="entry name" value="HYDROGEN PEROXIDE-INDUCIBLE GENES ACTIVATOR"/>
    <property type="match status" value="1"/>
</dbReference>
<evidence type="ECO:0000256" key="2">
    <source>
        <dbReference type="ARBA" id="ARBA00023015"/>
    </source>
</evidence>
<evidence type="ECO:0000256" key="6">
    <source>
        <dbReference type="SAM" id="MobiDB-lite"/>
    </source>
</evidence>
<dbReference type="InterPro" id="IPR000847">
    <property type="entry name" value="LysR_HTH_N"/>
</dbReference>
<comment type="caution">
    <text evidence="8">The sequence shown here is derived from an EMBL/GenBank/DDBJ whole genome shotgun (WGS) entry which is preliminary data.</text>
</comment>
<protein>
    <submittedName>
        <fullName evidence="8">LysR family transcriptional regulator</fullName>
    </submittedName>
</protein>
<evidence type="ECO:0000256" key="3">
    <source>
        <dbReference type="ARBA" id="ARBA00023125"/>
    </source>
</evidence>
<dbReference type="InterPro" id="IPR005119">
    <property type="entry name" value="LysR_subst-bd"/>
</dbReference>
<dbReference type="PROSITE" id="PS50931">
    <property type="entry name" value="HTH_LYSR"/>
    <property type="match status" value="1"/>
</dbReference>
<dbReference type="GO" id="GO:0003677">
    <property type="term" value="F:DNA binding"/>
    <property type="evidence" value="ECO:0007669"/>
    <property type="project" value="UniProtKB-KW"/>
</dbReference>
<keyword evidence="4" id="KW-0010">Activator</keyword>
<dbReference type="PANTHER" id="PTHR30346">
    <property type="entry name" value="TRANSCRIPTIONAL DUAL REGULATOR HCAR-RELATED"/>
    <property type="match status" value="1"/>
</dbReference>
<keyword evidence="3" id="KW-0238">DNA-binding</keyword>
<dbReference type="PRINTS" id="PR00039">
    <property type="entry name" value="HTHLYSR"/>
</dbReference>
<dbReference type="SUPFAM" id="SSF53850">
    <property type="entry name" value="Periplasmic binding protein-like II"/>
    <property type="match status" value="1"/>
</dbReference>
<dbReference type="GO" id="GO:0003700">
    <property type="term" value="F:DNA-binding transcription factor activity"/>
    <property type="evidence" value="ECO:0007669"/>
    <property type="project" value="InterPro"/>
</dbReference>
<accession>A0A084UCZ0</accession>
<evidence type="ECO:0000313" key="9">
    <source>
        <dbReference type="Proteomes" id="UP000053675"/>
    </source>
</evidence>
<proteinExistence type="inferred from homology"/>